<proteinExistence type="predicted"/>
<dbReference type="SUPFAM" id="SSF56784">
    <property type="entry name" value="HAD-like"/>
    <property type="match status" value="1"/>
</dbReference>
<dbReference type="EMBL" id="FNVD01000010">
    <property type="protein sequence ID" value="SEG08770.1"/>
    <property type="molecule type" value="Genomic_DNA"/>
</dbReference>
<dbReference type="AlphaFoldDB" id="A0A1H5XBF1"/>
<dbReference type="SFLD" id="SFLDG01135">
    <property type="entry name" value="C1.5.6:_HAD__Beta-PGM__Phospha"/>
    <property type="match status" value="1"/>
</dbReference>
<dbReference type="NCBIfam" id="TIGR01549">
    <property type="entry name" value="HAD-SF-IA-v1"/>
    <property type="match status" value="1"/>
</dbReference>
<accession>A0A1H5XBF1</accession>
<dbReference type="GO" id="GO:0005829">
    <property type="term" value="C:cytosol"/>
    <property type="evidence" value="ECO:0007669"/>
    <property type="project" value="TreeGrafter"/>
</dbReference>
<dbReference type="Proteomes" id="UP000236742">
    <property type="component" value="Unassembled WGS sequence"/>
</dbReference>
<dbReference type="GO" id="GO:0008967">
    <property type="term" value="F:phosphoglycolate phosphatase activity"/>
    <property type="evidence" value="ECO:0007669"/>
    <property type="project" value="TreeGrafter"/>
</dbReference>
<dbReference type="InterPro" id="IPR023214">
    <property type="entry name" value="HAD_sf"/>
</dbReference>
<dbReference type="Gene3D" id="1.10.150.240">
    <property type="entry name" value="Putative phosphatase, domain 2"/>
    <property type="match status" value="1"/>
</dbReference>
<dbReference type="OrthoDB" id="9793014at2"/>
<dbReference type="GO" id="GO:0006281">
    <property type="term" value="P:DNA repair"/>
    <property type="evidence" value="ECO:0007669"/>
    <property type="project" value="TreeGrafter"/>
</dbReference>
<dbReference type="InterPro" id="IPR050155">
    <property type="entry name" value="HAD-like_hydrolase_sf"/>
</dbReference>
<evidence type="ECO:0000313" key="1">
    <source>
        <dbReference type="EMBL" id="SEG08770.1"/>
    </source>
</evidence>
<dbReference type="RefSeq" id="WP_104008486.1">
    <property type="nucleotide sequence ID" value="NZ_FNVD01000010.1"/>
</dbReference>
<evidence type="ECO:0000313" key="2">
    <source>
        <dbReference type="Proteomes" id="UP000236742"/>
    </source>
</evidence>
<dbReference type="PANTHER" id="PTHR43434:SF24">
    <property type="entry name" value="HYDROLASE-RELATED"/>
    <property type="match status" value="1"/>
</dbReference>
<dbReference type="SFLD" id="SFLDS00003">
    <property type="entry name" value="Haloacid_Dehalogenase"/>
    <property type="match status" value="1"/>
</dbReference>
<reference evidence="2" key="1">
    <citation type="submission" date="2016-10" db="EMBL/GenBank/DDBJ databases">
        <authorList>
            <person name="Varghese N."/>
            <person name="Submissions S."/>
        </authorList>
    </citation>
    <scope>NUCLEOTIDE SEQUENCE [LARGE SCALE GENOMIC DNA]</scope>
    <source>
        <strain evidence="2">DSM 23413</strain>
    </source>
</reference>
<dbReference type="InterPro" id="IPR036412">
    <property type="entry name" value="HAD-like_sf"/>
</dbReference>
<dbReference type="SFLD" id="SFLDG01129">
    <property type="entry name" value="C1.5:_HAD__Beta-PGM__Phosphata"/>
    <property type="match status" value="1"/>
</dbReference>
<keyword evidence="2" id="KW-1185">Reference proteome</keyword>
<organism evidence="1 2">
    <name type="scientific">Jhaorihella thermophila</name>
    <dbReference type="NCBI Taxonomy" id="488547"/>
    <lineage>
        <taxon>Bacteria</taxon>
        <taxon>Pseudomonadati</taxon>
        <taxon>Pseudomonadota</taxon>
        <taxon>Alphaproteobacteria</taxon>
        <taxon>Rhodobacterales</taxon>
        <taxon>Paracoccaceae</taxon>
        <taxon>Jhaorihella</taxon>
    </lineage>
</organism>
<dbReference type="Pfam" id="PF13419">
    <property type="entry name" value="HAD_2"/>
    <property type="match status" value="1"/>
</dbReference>
<protein>
    <submittedName>
        <fullName evidence="1">Phosphoglycolate phosphatase</fullName>
    </submittedName>
</protein>
<gene>
    <name evidence="1" type="ORF">SAMN05421751_11080</name>
</gene>
<dbReference type="InterPro" id="IPR006439">
    <property type="entry name" value="HAD-SF_hydro_IA"/>
</dbReference>
<name>A0A1H5XBF1_9RHOB</name>
<dbReference type="Gene3D" id="3.40.50.1000">
    <property type="entry name" value="HAD superfamily/HAD-like"/>
    <property type="match status" value="1"/>
</dbReference>
<dbReference type="InterPro" id="IPR023198">
    <property type="entry name" value="PGP-like_dom2"/>
</dbReference>
<dbReference type="InterPro" id="IPR041492">
    <property type="entry name" value="HAD_2"/>
</dbReference>
<sequence length="226" mass="24452">MSARLRLVIFDVDGTLVDSQGSILAAMQAAFARLDLPAPDRSAVLSIVGLSLDRAMQRLAPDLPASEHDALVNAYKQAYFDRRQTLGEGAAPLYPGAIEVLEALSHRDDMLLGVATGKSRRGLNAMLQAHGLEHVFVTRQVADDHPSKPHPSMILTAMAECGVQACDTVMIGDTSFDMEMAQAAGVAGIGVSWGYHAQTELHRARRIIDHFRDLPPALNDIWAETT</sequence>
<dbReference type="PANTHER" id="PTHR43434">
    <property type="entry name" value="PHOSPHOGLYCOLATE PHOSPHATASE"/>
    <property type="match status" value="1"/>
</dbReference>